<keyword evidence="1" id="KW-0689">Ribosomal protein</keyword>
<dbReference type="RefSeq" id="XP_002430028.1">
    <property type="nucleotide sequence ID" value="XM_002429983.1"/>
</dbReference>
<dbReference type="OrthoDB" id="5555409at2759"/>
<dbReference type="EMBL" id="AAZO01005583">
    <property type="status" value="NOT_ANNOTATED_CDS"/>
    <property type="molecule type" value="Genomic_DNA"/>
</dbReference>
<dbReference type="KEGG" id="phu:Phum_PHUM459510"/>
<dbReference type="AlphaFoldDB" id="E0VV84"/>
<dbReference type="HOGENOM" id="CLU_070493_0_0_1"/>
<reference evidence="1" key="1">
    <citation type="submission" date="2007-04" db="EMBL/GenBank/DDBJ databases">
        <title>Annotation of Pediculus humanus corporis strain USDA.</title>
        <authorList>
            <person name="Kirkness E."/>
            <person name="Hannick L."/>
            <person name="Hass B."/>
            <person name="Bruggner R."/>
            <person name="Lawson D."/>
            <person name="Bidwell S."/>
            <person name="Joardar V."/>
            <person name="Caler E."/>
            <person name="Walenz B."/>
            <person name="Inman J."/>
            <person name="Schobel S."/>
            <person name="Galinsky K."/>
            <person name="Amedeo P."/>
            <person name="Strausberg R."/>
        </authorList>
    </citation>
    <scope>NUCLEOTIDE SEQUENCE</scope>
    <source>
        <strain evidence="1">USDA</strain>
    </source>
</reference>
<dbReference type="GeneID" id="8230969"/>
<organism>
    <name type="scientific">Pediculus humanus subsp. corporis</name>
    <name type="common">Body louse</name>
    <dbReference type="NCBI Taxonomy" id="121224"/>
    <lineage>
        <taxon>Eukaryota</taxon>
        <taxon>Metazoa</taxon>
        <taxon>Ecdysozoa</taxon>
        <taxon>Arthropoda</taxon>
        <taxon>Hexapoda</taxon>
        <taxon>Insecta</taxon>
        <taxon>Pterygota</taxon>
        <taxon>Neoptera</taxon>
        <taxon>Paraneoptera</taxon>
        <taxon>Psocodea</taxon>
        <taxon>Troctomorpha</taxon>
        <taxon>Phthiraptera</taxon>
        <taxon>Anoplura</taxon>
        <taxon>Pediculidae</taxon>
        <taxon>Pediculus</taxon>
    </lineage>
</organism>
<keyword evidence="3" id="KW-1185">Reference proteome</keyword>
<reference evidence="2" key="3">
    <citation type="submission" date="2021-02" db="UniProtKB">
        <authorList>
            <consortium name="EnsemblMetazoa"/>
        </authorList>
    </citation>
    <scope>IDENTIFICATION</scope>
    <source>
        <strain evidence="2">USDA</strain>
    </source>
</reference>
<evidence type="ECO:0000313" key="3">
    <source>
        <dbReference type="Proteomes" id="UP000009046"/>
    </source>
</evidence>
<dbReference type="VEuPathDB" id="VectorBase:PHUM459510"/>
<dbReference type="EnsemblMetazoa" id="PHUM459510-RA">
    <property type="protein sequence ID" value="PHUM459510-PA"/>
    <property type="gene ID" value="PHUM459510"/>
</dbReference>
<sequence length="259" mass="30077">MWKNVNTFPRKILQCKEVLIEIQRNAFVLKRLSSVRLSKLGAPPKKLEERNFLYETIVKTESVKKPPIELVLIKDVPGVGMLGDNIKINCYNAYKDFLLPKLAIYADSPEAINIKRKKEDVQYSSIYCQIVEKYLTLHPLQITLNQKTNWTLEPWHIKIALRQQGIIANENCIKLPDKTISGPNVEIENKDFIVHVKMNDSETFKVRCRIYHIDNSTSRFINIDSIYSESTALFPEEQDMINAQIKKELELKQTLKNSQ</sequence>
<evidence type="ECO:0000313" key="1">
    <source>
        <dbReference type="EMBL" id="EEB17290.1"/>
    </source>
</evidence>
<accession>E0VV84</accession>
<reference evidence="1" key="2">
    <citation type="submission" date="2007-04" db="EMBL/GenBank/DDBJ databases">
        <title>The genome of the human body louse.</title>
        <authorList>
            <consortium name="The Human Body Louse Genome Consortium"/>
            <person name="Kirkness E."/>
            <person name="Walenz B."/>
            <person name="Hass B."/>
            <person name="Bruggner R."/>
            <person name="Strausberg R."/>
        </authorList>
    </citation>
    <scope>NUCLEOTIDE SEQUENCE</scope>
    <source>
        <strain evidence="1">USDA</strain>
    </source>
</reference>
<dbReference type="EMBL" id="DS235804">
    <property type="protein sequence ID" value="EEB17290.1"/>
    <property type="molecule type" value="Genomic_DNA"/>
</dbReference>
<dbReference type="eggNOG" id="KOG4607">
    <property type="taxonomic scope" value="Eukaryota"/>
</dbReference>
<gene>
    <name evidence="2" type="primary">8230969</name>
    <name evidence="1" type="ORF">Phum_PHUM459510</name>
</gene>
<dbReference type="Proteomes" id="UP000009046">
    <property type="component" value="Unassembled WGS sequence"/>
</dbReference>
<protein>
    <submittedName>
        <fullName evidence="1">Mitochondrial 50S ribosomal protein L9, putative</fullName>
    </submittedName>
</protein>
<keyword evidence="1" id="KW-0687">Ribonucleoprotein</keyword>
<dbReference type="STRING" id="121224.E0VV84"/>
<dbReference type="OMA" id="AKHFIYE"/>
<dbReference type="FunCoup" id="E0VV84">
    <property type="interactions" value="1605"/>
</dbReference>
<dbReference type="InParanoid" id="E0VV84"/>
<name>E0VV84_PEDHC</name>
<dbReference type="CTD" id="8230969"/>
<dbReference type="GO" id="GO:0005840">
    <property type="term" value="C:ribosome"/>
    <property type="evidence" value="ECO:0007669"/>
    <property type="project" value="UniProtKB-KW"/>
</dbReference>
<evidence type="ECO:0000313" key="2">
    <source>
        <dbReference type="EnsemblMetazoa" id="PHUM459510-PA"/>
    </source>
</evidence>
<proteinExistence type="predicted"/>